<keyword evidence="5" id="KW-1185">Reference proteome</keyword>
<keyword evidence="2" id="KW-1133">Transmembrane helix</keyword>
<dbReference type="EMBL" id="CP101527">
    <property type="protein sequence ID" value="UZW76020.1"/>
    <property type="molecule type" value="Genomic_DNA"/>
</dbReference>
<feature type="transmembrane region" description="Helical" evidence="2">
    <location>
        <begin position="39"/>
        <end position="60"/>
    </location>
</feature>
<keyword evidence="2" id="KW-0812">Transmembrane</keyword>
<evidence type="ECO:0000313" key="5">
    <source>
        <dbReference type="Proteomes" id="UP001164472"/>
    </source>
</evidence>
<dbReference type="InterPro" id="IPR032389">
    <property type="entry name" value="GspB_C"/>
</dbReference>
<organism evidence="4 5">
    <name type="scientific">Alkalimarinus sediminis</name>
    <dbReference type="NCBI Taxonomy" id="1632866"/>
    <lineage>
        <taxon>Bacteria</taxon>
        <taxon>Pseudomonadati</taxon>
        <taxon>Pseudomonadota</taxon>
        <taxon>Gammaproteobacteria</taxon>
        <taxon>Alteromonadales</taxon>
        <taxon>Alteromonadaceae</taxon>
        <taxon>Alkalimarinus</taxon>
    </lineage>
</organism>
<dbReference type="Pfam" id="PF16537">
    <property type="entry name" value="T2SSB"/>
    <property type="match status" value="1"/>
</dbReference>
<accession>A0A9E8HJX2</accession>
<dbReference type="AlphaFoldDB" id="A0A9E8HJX2"/>
<name>A0A9E8HJX2_9ALTE</name>
<gene>
    <name evidence="4" type="ORF">NNL22_05415</name>
</gene>
<evidence type="ECO:0000256" key="2">
    <source>
        <dbReference type="SAM" id="Phobius"/>
    </source>
</evidence>
<feature type="compositionally biased region" description="Polar residues" evidence="1">
    <location>
        <begin position="150"/>
        <end position="170"/>
    </location>
</feature>
<feature type="domain" description="Type II secretion system protein GspB C-terminal" evidence="3">
    <location>
        <begin position="278"/>
        <end position="334"/>
    </location>
</feature>
<reference evidence="4" key="1">
    <citation type="submission" date="2022-07" db="EMBL/GenBank/DDBJ databases">
        <title>Alkalimarinus sp. nov., isolated from gut of a Alitta virens.</title>
        <authorList>
            <person name="Yang A.I."/>
            <person name="Shin N.-R."/>
        </authorList>
    </citation>
    <scope>NUCLEOTIDE SEQUENCE</scope>
    <source>
        <strain evidence="4">FA028</strain>
    </source>
</reference>
<dbReference type="KEGG" id="asem:NNL22_05415"/>
<dbReference type="GO" id="GO:0015627">
    <property type="term" value="C:type II protein secretion system complex"/>
    <property type="evidence" value="ECO:0007669"/>
    <property type="project" value="InterPro"/>
</dbReference>
<evidence type="ECO:0000259" key="3">
    <source>
        <dbReference type="Pfam" id="PF16537"/>
    </source>
</evidence>
<evidence type="ECO:0000256" key="1">
    <source>
        <dbReference type="SAM" id="MobiDB-lite"/>
    </source>
</evidence>
<proteinExistence type="predicted"/>
<feature type="region of interest" description="Disordered" evidence="1">
    <location>
        <begin position="150"/>
        <end position="186"/>
    </location>
</feature>
<dbReference type="Proteomes" id="UP001164472">
    <property type="component" value="Chromosome"/>
</dbReference>
<sequence length="344" mass="37726">MSYILDALKKSEEERHQGQLPNLGSNSALIHNAKKRTSLWPWVIALLLMLNVSFIGFWVLNSSSVSETASEHNNTMHDSREPNQAQIPAEISDVTRQDSYTEAVMQDIPQAALKLSSSNQAKVAKIPANQTKTVTVGTNVEPKQASVNLPTIQQPPTTSTVSTRIPQPTSDIVGRSGKTVDTSQPELIVPGGGYKADSLPNETTIVDEAPLLITPKGKSRPYTGPAYTAEVAPQDASPIRREQGQAVESDGQVIQVGRSSSAVIPRLLDKPHEFQVKIPDMAFNSHIYTDAPSSRRVMINNIYLREGQTFSGMRVEQITEEGIVLSLDNESFKIGVLRDWYSPR</sequence>
<protein>
    <submittedName>
        <fullName evidence="4">General secretion pathway protein GspB</fullName>
    </submittedName>
</protein>
<keyword evidence="2" id="KW-0472">Membrane</keyword>
<dbReference type="RefSeq" id="WP_251812202.1">
    <property type="nucleotide sequence ID" value="NZ_CP101527.1"/>
</dbReference>
<evidence type="ECO:0000313" key="4">
    <source>
        <dbReference type="EMBL" id="UZW76020.1"/>
    </source>
</evidence>